<dbReference type="SMART" id="SM00342">
    <property type="entry name" value="HTH_ARAC"/>
    <property type="match status" value="1"/>
</dbReference>
<evidence type="ECO:0000313" key="4">
    <source>
        <dbReference type="EMBL" id="EKT53362.1"/>
    </source>
</evidence>
<evidence type="ECO:0000256" key="2">
    <source>
        <dbReference type="ARBA" id="ARBA00023163"/>
    </source>
</evidence>
<feature type="domain" description="HTH araC/xylS-type" evidence="3">
    <location>
        <begin position="185"/>
        <end position="280"/>
    </location>
</feature>
<reference evidence="4 5" key="1">
    <citation type="journal article" date="2012" name="BMC Genomics">
        <title>Comparative genomics of bacteria in the genus Providencia isolated from wild Drosophila melanogaster.</title>
        <authorList>
            <person name="Galac M.R."/>
            <person name="Lazzaro B.P."/>
        </authorList>
    </citation>
    <scope>NUCLEOTIDE SEQUENCE [LARGE SCALE GENOMIC DNA]</scope>
    <source>
        <strain evidence="4 5">DSM 19968</strain>
    </source>
</reference>
<keyword evidence="2" id="KW-0804">Transcription</keyword>
<evidence type="ECO:0000313" key="5">
    <source>
        <dbReference type="Proteomes" id="UP000009336"/>
    </source>
</evidence>
<dbReference type="PATRIC" id="fig|1141662.3.peg.3788"/>
<dbReference type="InterPro" id="IPR018060">
    <property type="entry name" value="HTH_AraC"/>
</dbReference>
<evidence type="ECO:0000256" key="1">
    <source>
        <dbReference type="ARBA" id="ARBA00023015"/>
    </source>
</evidence>
<proteinExistence type="predicted"/>
<dbReference type="GO" id="GO:0003700">
    <property type="term" value="F:DNA-binding transcription factor activity"/>
    <property type="evidence" value="ECO:0007669"/>
    <property type="project" value="InterPro"/>
</dbReference>
<name>K8W7E3_9GAMM</name>
<dbReference type="PROSITE" id="PS01124">
    <property type="entry name" value="HTH_ARAC_FAMILY_2"/>
    <property type="match status" value="1"/>
</dbReference>
<dbReference type="AlphaFoldDB" id="K8W7E3"/>
<dbReference type="PANTHER" id="PTHR47893">
    <property type="entry name" value="REGULATORY PROTEIN PCHR"/>
    <property type="match status" value="1"/>
</dbReference>
<dbReference type="STRING" id="1141662.OOA_18634"/>
<dbReference type="Proteomes" id="UP000009336">
    <property type="component" value="Unassembled WGS sequence"/>
</dbReference>
<sequence length="280" mass="31345">MQNSKQTPLLPNMDSFFFYGKMTPEAGKWSSEPLWKGIKIVLMMNGELECQPNNKEVVSLSGTSLCVIANQSEQESQQRFLQSEDVRYISVCLSDNLLDAFKINQPELLSKAKTDGPQLISRNAGSVLTTLGNQILNCPLNGSLGDIYLTGKILEFCAYSFEFLQQDTHPIHTPKLTTQDINRLNEIKALILSDLANPPNLYQLSRLSGLNTRKLNFGFKQLFGSSIAPFIQEQRLQLAYRLLSTGAEPVSSIAWKVGYSPAYLSTSFRKRFGFSPKELC</sequence>
<dbReference type="InterPro" id="IPR053142">
    <property type="entry name" value="PchR_regulatory_protein"/>
</dbReference>
<protein>
    <submittedName>
        <fullName evidence="4">Regulatory protein PchR</fullName>
    </submittedName>
</protein>
<dbReference type="GO" id="GO:0043565">
    <property type="term" value="F:sequence-specific DNA binding"/>
    <property type="evidence" value="ECO:0007669"/>
    <property type="project" value="InterPro"/>
</dbReference>
<dbReference type="eggNOG" id="COG2207">
    <property type="taxonomic scope" value="Bacteria"/>
</dbReference>
<dbReference type="HOGENOM" id="CLU_052345_4_2_6"/>
<accession>K8W7E3</accession>
<dbReference type="OrthoDB" id="9809338at2"/>
<dbReference type="Pfam" id="PF12833">
    <property type="entry name" value="HTH_18"/>
    <property type="match status" value="1"/>
</dbReference>
<dbReference type="PANTHER" id="PTHR47893:SF1">
    <property type="entry name" value="REGULATORY PROTEIN PCHR"/>
    <property type="match status" value="1"/>
</dbReference>
<dbReference type="Gene3D" id="1.10.10.60">
    <property type="entry name" value="Homeodomain-like"/>
    <property type="match status" value="1"/>
</dbReference>
<dbReference type="InterPro" id="IPR009057">
    <property type="entry name" value="Homeodomain-like_sf"/>
</dbReference>
<keyword evidence="1" id="KW-0805">Transcription regulation</keyword>
<organism evidence="4 5">
    <name type="scientific">Providencia burhodogranariea DSM 19968</name>
    <dbReference type="NCBI Taxonomy" id="1141662"/>
    <lineage>
        <taxon>Bacteria</taxon>
        <taxon>Pseudomonadati</taxon>
        <taxon>Pseudomonadota</taxon>
        <taxon>Gammaproteobacteria</taxon>
        <taxon>Enterobacterales</taxon>
        <taxon>Morganellaceae</taxon>
        <taxon>Providencia</taxon>
    </lineage>
</organism>
<keyword evidence="5" id="KW-1185">Reference proteome</keyword>
<dbReference type="RefSeq" id="WP_008913693.1">
    <property type="nucleotide sequence ID" value="NZ_KB233226.1"/>
</dbReference>
<dbReference type="EMBL" id="AKKL01000052">
    <property type="protein sequence ID" value="EKT53362.1"/>
    <property type="molecule type" value="Genomic_DNA"/>
</dbReference>
<evidence type="ECO:0000259" key="3">
    <source>
        <dbReference type="PROSITE" id="PS01124"/>
    </source>
</evidence>
<gene>
    <name evidence="4" type="ORF">OOA_18634</name>
</gene>
<dbReference type="SUPFAM" id="SSF46689">
    <property type="entry name" value="Homeodomain-like"/>
    <property type="match status" value="1"/>
</dbReference>
<comment type="caution">
    <text evidence="4">The sequence shown here is derived from an EMBL/GenBank/DDBJ whole genome shotgun (WGS) entry which is preliminary data.</text>
</comment>